<dbReference type="InterPro" id="IPR008999">
    <property type="entry name" value="Actin-crosslinking"/>
</dbReference>
<dbReference type="GO" id="GO:0030041">
    <property type="term" value="P:actin filament polymerization"/>
    <property type="evidence" value="ECO:0007669"/>
    <property type="project" value="TreeGrafter"/>
</dbReference>
<evidence type="ECO:0000313" key="2">
    <source>
        <dbReference type="Proteomes" id="UP001328107"/>
    </source>
</evidence>
<dbReference type="CDD" id="cd00257">
    <property type="entry name" value="beta-trefoil_FSCN-like"/>
    <property type="match status" value="1"/>
</dbReference>
<proteinExistence type="predicted"/>
<feature type="non-terminal residue" evidence="1">
    <location>
        <position position="279"/>
    </location>
</feature>
<name>A0AAN4ZTX7_9BILA</name>
<dbReference type="GO" id="GO:0051015">
    <property type="term" value="F:actin filament binding"/>
    <property type="evidence" value="ECO:0007669"/>
    <property type="project" value="TreeGrafter"/>
</dbReference>
<dbReference type="CDD" id="cd00037">
    <property type="entry name" value="CLECT"/>
    <property type="match status" value="1"/>
</dbReference>
<comment type="caution">
    <text evidence="1">The sequence shown here is derived from an EMBL/GenBank/DDBJ whole genome shotgun (WGS) entry which is preliminary data.</text>
</comment>
<dbReference type="InterPro" id="IPR016187">
    <property type="entry name" value="CTDL_fold"/>
</dbReference>
<gene>
    <name evidence="1" type="ORF">PMAYCL1PPCAC_13395</name>
</gene>
<reference evidence="2" key="1">
    <citation type="submission" date="2022-10" db="EMBL/GenBank/DDBJ databases">
        <title>Genome assembly of Pristionchus species.</title>
        <authorList>
            <person name="Yoshida K."/>
            <person name="Sommer R.J."/>
        </authorList>
    </citation>
    <scope>NUCLEOTIDE SEQUENCE [LARGE SCALE GENOMIC DNA]</scope>
    <source>
        <strain evidence="2">RS5460</strain>
    </source>
</reference>
<dbReference type="Gene3D" id="3.10.100.10">
    <property type="entry name" value="Mannose-Binding Protein A, subunit A"/>
    <property type="match status" value="1"/>
</dbReference>
<organism evidence="1 2">
    <name type="scientific">Pristionchus mayeri</name>
    <dbReference type="NCBI Taxonomy" id="1317129"/>
    <lineage>
        <taxon>Eukaryota</taxon>
        <taxon>Metazoa</taxon>
        <taxon>Ecdysozoa</taxon>
        <taxon>Nematoda</taxon>
        <taxon>Chromadorea</taxon>
        <taxon>Rhabditida</taxon>
        <taxon>Rhabditina</taxon>
        <taxon>Diplogasteromorpha</taxon>
        <taxon>Diplogasteroidea</taxon>
        <taxon>Neodiplogasteridae</taxon>
        <taxon>Pristionchus</taxon>
    </lineage>
</organism>
<dbReference type="InterPro" id="IPR016186">
    <property type="entry name" value="C-type_lectin-like/link_sf"/>
</dbReference>
<dbReference type="InterPro" id="IPR052883">
    <property type="entry name" value="Hisactophilin"/>
</dbReference>
<evidence type="ECO:0008006" key="3">
    <source>
        <dbReference type="Google" id="ProtNLM"/>
    </source>
</evidence>
<dbReference type="SUPFAM" id="SSF50405">
    <property type="entry name" value="Actin-crosslinking proteins"/>
    <property type="match status" value="1"/>
</dbReference>
<dbReference type="GO" id="GO:0015629">
    <property type="term" value="C:actin cytoskeleton"/>
    <property type="evidence" value="ECO:0007669"/>
    <property type="project" value="TreeGrafter"/>
</dbReference>
<dbReference type="Gene3D" id="2.80.10.50">
    <property type="match status" value="1"/>
</dbReference>
<dbReference type="AlphaFoldDB" id="A0AAN4ZTX7"/>
<sequence>IFVRQSETLAVAMEKCKEINQHPIIIRSPDEQERWMKNKWAFSGFVIGLTCNNSTKQWEWIDGSSLDFKPPSYDQELDEDCMPGSSWYLWLDGYWKIFPNNSTGQWTTWIFCEMEFSATPESERVSITTTTSQTASLYYPPSTPAQPLEVASAIIAGQYCIKSFFNSYISVSKGPLNDWLILFATKCNDCERWYIEDHHGMVAFKSYCFGRYLSAKIDQLIDIEEKVDNSVLWIPIKTADGWTFRSAFGTWLRAHPLGLFSLQEEPSADEKTFTLESWA</sequence>
<dbReference type="Proteomes" id="UP001328107">
    <property type="component" value="Unassembled WGS sequence"/>
</dbReference>
<protein>
    <recommendedName>
        <fullName evidence="3">C-type lectin</fullName>
    </recommendedName>
</protein>
<evidence type="ECO:0000313" key="1">
    <source>
        <dbReference type="EMBL" id="GMR43200.1"/>
    </source>
</evidence>
<keyword evidence="2" id="KW-1185">Reference proteome</keyword>
<feature type="non-terminal residue" evidence="1">
    <location>
        <position position="1"/>
    </location>
</feature>
<dbReference type="EMBL" id="BTRK01000003">
    <property type="protein sequence ID" value="GMR43200.1"/>
    <property type="molecule type" value="Genomic_DNA"/>
</dbReference>
<dbReference type="PANTHER" id="PTHR33351:SF1">
    <property type="entry name" value="IG-LIKE DOMAIN-CONTAINING PROTEIN-RELATED"/>
    <property type="match status" value="1"/>
</dbReference>
<accession>A0AAN4ZTX7</accession>
<dbReference type="PANTHER" id="PTHR33351">
    <property type="entry name" value="HISACTOPHILIN-1-RELATED"/>
    <property type="match status" value="1"/>
</dbReference>
<dbReference type="SUPFAM" id="SSF56436">
    <property type="entry name" value="C-type lectin-like"/>
    <property type="match status" value="1"/>
</dbReference>